<organism evidence="2 3">
    <name type="scientific">Salibacterium salarium</name>
    <dbReference type="NCBI Taxonomy" id="284579"/>
    <lineage>
        <taxon>Bacteria</taxon>
        <taxon>Bacillati</taxon>
        <taxon>Bacillota</taxon>
        <taxon>Bacilli</taxon>
        <taxon>Bacillales</taxon>
        <taxon>Bacillaceae</taxon>
    </lineage>
</organism>
<dbReference type="AlphaFoldDB" id="A0A3R9RC10"/>
<dbReference type="EMBL" id="RBVX01000018">
    <property type="protein sequence ID" value="RSL32001.1"/>
    <property type="molecule type" value="Genomic_DNA"/>
</dbReference>
<reference evidence="2 3" key="1">
    <citation type="submission" date="2018-10" db="EMBL/GenBank/DDBJ databases">
        <title>Draft genome sequence of Bacillus salarius IM0101, isolated from a hypersaline soil in Inner Mongolia, China.</title>
        <authorList>
            <person name="Yamprayoonswat W."/>
            <person name="Boonvisut S."/>
            <person name="Jumpathong W."/>
            <person name="Sittihan S."/>
            <person name="Ruangsuj P."/>
            <person name="Wanthongcharoen S."/>
            <person name="Thongpramul N."/>
            <person name="Pimmason S."/>
            <person name="Yu B."/>
            <person name="Yasawong M."/>
        </authorList>
    </citation>
    <scope>NUCLEOTIDE SEQUENCE [LARGE SCALE GENOMIC DNA]</scope>
    <source>
        <strain evidence="2 3">IM0101</strain>
    </source>
</reference>
<dbReference type="OrthoDB" id="2989757at2"/>
<gene>
    <name evidence="2" type="ORF">D7Z54_17515</name>
</gene>
<keyword evidence="1" id="KW-1133">Transmembrane helix</keyword>
<dbReference type="Pfam" id="PF11118">
    <property type="entry name" value="DUF2627"/>
    <property type="match status" value="1"/>
</dbReference>
<protein>
    <submittedName>
        <fullName evidence="2">DUF2627 domain-containing protein</fullName>
    </submittedName>
</protein>
<dbReference type="RefSeq" id="WP_125557404.1">
    <property type="nucleotide sequence ID" value="NZ_RBVX01000018.1"/>
</dbReference>
<evidence type="ECO:0000313" key="2">
    <source>
        <dbReference type="EMBL" id="RSL32001.1"/>
    </source>
</evidence>
<evidence type="ECO:0000256" key="1">
    <source>
        <dbReference type="SAM" id="Phobius"/>
    </source>
</evidence>
<evidence type="ECO:0000313" key="3">
    <source>
        <dbReference type="Proteomes" id="UP000275076"/>
    </source>
</evidence>
<proteinExistence type="predicted"/>
<dbReference type="Proteomes" id="UP000275076">
    <property type="component" value="Unassembled WGS sequence"/>
</dbReference>
<keyword evidence="1" id="KW-0472">Membrane</keyword>
<keyword evidence="1" id="KW-0812">Transmembrane</keyword>
<comment type="caution">
    <text evidence="2">The sequence shown here is derived from an EMBL/GenBank/DDBJ whole genome shotgun (WGS) entry which is preliminary data.</text>
</comment>
<sequence>MRIIALLILVIPGLLSALGIKLMRDTLFQILQSPFPFLWLQFVAGLFMLIFGIWFISGFVLFRDRKNKKPGMRHSE</sequence>
<keyword evidence="3" id="KW-1185">Reference proteome</keyword>
<name>A0A3R9RC10_9BACI</name>
<accession>A0A3R9RC10</accession>
<feature type="transmembrane region" description="Helical" evidence="1">
    <location>
        <begin position="38"/>
        <end position="62"/>
    </location>
</feature>
<dbReference type="InterPro" id="IPR020138">
    <property type="entry name" value="Uncharacterised_YqzF"/>
</dbReference>